<gene>
    <name evidence="2" type="ORF">SAMN05660429_00360</name>
</gene>
<organism evidence="2 3">
    <name type="scientific">Thalassotalea agarivorans</name>
    <name type="common">Thalassomonas agarivorans</name>
    <dbReference type="NCBI Taxonomy" id="349064"/>
    <lineage>
        <taxon>Bacteria</taxon>
        <taxon>Pseudomonadati</taxon>
        <taxon>Pseudomonadota</taxon>
        <taxon>Gammaproteobacteria</taxon>
        <taxon>Alteromonadales</taxon>
        <taxon>Colwelliaceae</taxon>
        <taxon>Thalassotalea</taxon>
    </lineage>
</organism>
<protein>
    <recommendedName>
        <fullName evidence="4">Lipoprotein</fullName>
    </recommendedName>
</protein>
<dbReference type="RefSeq" id="WP_093327208.1">
    <property type="nucleotide sequence ID" value="NZ_AP027363.1"/>
</dbReference>
<reference evidence="2 3" key="1">
    <citation type="submission" date="2016-10" db="EMBL/GenBank/DDBJ databases">
        <authorList>
            <person name="de Groot N.N."/>
        </authorList>
    </citation>
    <scope>NUCLEOTIDE SEQUENCE [LARGE SCALE GENOMIC DNA]</scope>
    <source>
        <strain evidence="2 3">DSM 19706</strain>
    </source>
</reference>
<name>A0A1H9Z8H4_THASX</name>
<feature type="signal peptide" evidence="1">
    <location>
        <begin position="1"/>
        <end position="22"/>
    </location>
</feature>
<evidence type="ECO:0000256" key="1">
    <source>
        <dbReference type="SAM" id="SignalP"/>
    </source>
</evidence>
<accession>A0A1H9Z8H4</accession>
<evidence type="ECO:0000313" key="2">
    <source>
        <dbReference type="EMBL" id="SES77805.1"/>
    </source>
</evidence>
<dbReference type="EMBL" id="FOHK01000002">
    <property type="protein sequence ID" value="SES77805.1"/>
    <property type="molecule type" value="Genomic_DNA"/>
</dbReference>
<evidence type="ECO:0008006" key="4">
    <source>
        <dbReference type="Google" id="ProtNLM"/>
    </source>
</evidence>
<proteinExistence type="predicted"/>
<dbReference type="AlphaFoldDB" id="A0A1H9Z8H4"/>
<keyword evidence="1" id="KW-0732">Signal</keyword>
<dbReference type="PROSITE" id="PS51257">
    <property type="entry name" value="PROKAR_LIPOPROTEIN"/>
    <property type="match status" value="1"/>
</dbReference>
<dbReference type="Proteomes" id="UP000199308">
    <property type="component" value="Unassembled WGS sequence"/>
</dbReference>
<feature type="chain" id="PRO_5011594384" description="Lipoprotein" evidence="1">
    <location>
        <begin position="23"/>
        <end position="88"/>
    </location>
</feature>
<dbReference type="STRING" id="349064.SAMN05660429_00360"/>
<evidence type="ECO:0000313" key="3">
    <source>
        <dbReference type="Proteomes" id="UP000199308"/>
    </source>
</evidence>
<keyword evidence="3" id="KW-1185">Reference proteome</keyword>
<sequence length="88" mass="10018">MKTLIALAAVLTLSACSALQHSERPETQVVPVGKYNLKQGDSLTYVRSRIGMYDDNIWCIYDKNVDTRVSFKQYDLGRYCPKKIIVES</sequence>